<dbReference type="InterPro" id="IPR003447">
    <property type="entry name" value="FEMABX"/>
</dbReference>
<dbReference type="PANTHER" id="PTHR36174">
    <property type="entry name" value="LIPID II:GLYCINE GLYCYLTRANSFERASE"/>
    <property type="match status" value="1"/>
</dbReference>
<comment type="similarity">
    <text evidence="1">Belongs to the FemABX family.</text>
</comment>
<dbReference type="InterPro" id="IPR016181">
    <property type="entry name" value="Acyl_CoA_acyltransferase"/>
</dbReference>
<evidence type="ECO:0000256" key="4">
    <source>
        <dbReference type="ARBA" id="ARBA00022984"/>
    </source>
</evidence>
<name>A0A2H0R4L4_9BACT</name>
<keyword evidence="2" id="KW-0808">Transferase</keyword>
<keyword evidence="5" id="KW-0012">Acyltransferase</keyword>
<proteinExistence type="inferred from homology"/>
<organism evidence="7 8">
    <name type="scientific">Candidatus Yanofskybacteria bacterium CG10_big_fil_rev_8_21_14_0_10_46_23</name>
    <dbReference type="NCBI Taxonomy" id="1975098"/>
    <lineage>
        <taxon>Bacteria</taxon>
        <taxon>Candidatus Yanofskyibacteriota</taxon>
    </lineage>
</organism>
<evidence type="ECO:0000313" key="7">
    <source>
        <dbReference type="EMBL" id="PIR41410.1"/>
    </source>
</evidence>
<comment type="caution">
    <text evidence="7">The sequence shown here is derived from an EMBL/GenBank/DDBJ whole genome shotgun (WGS) entry which is preliminary data.</text>
</comment>
<dbReference type="EMBL" id="PCXO01000005">
    <property type="protein sequence ID" value="PIR41410.1"/>
    <property type="molecule type" value="Genomic_DNA"/>
</dbReference>
<dbReference type="SUPFAM" id="SSF55729">
    <property type="entry name" value="Acyl-CoA N-acyltransferases (Nat)"/>
    <property type="match status" value="2"/>
</dbReference>
<dbReference type="PANTHER" id="PTHR36174:SF1">
    <property type="entry name" value="LIPID II:GLYCINE GLYCYLTRANSFERASE"/>
    <property type="match status" value="1"/>
</dbReference>
<evidence type="ECO:0000256" key="2">
    <source>
        <dbReference type="ARBA" id="ARBA00022679"/>
    </source>
</evidence>
<evidence type="ECO:0000313" key="8">
    <source>
        <dbReference type="Proteomes" id="UP000230232"/>
    </source>
</evidence>
<dbReference type="InterPro" id="IPR050644">
    <property type="entry name" value="PG_Glycine_Bridge_Synth"/>
</dbReference>
<evidence type="ECO:0000256" key="3">
    <source>
        <dbReference type="ARBA" id="ARBA00022960"/>
    </source>
</evidence>
<dbReference type="GO" id="GO:0009252">
    <property type="term" value="P:peptidoglycan biosynthetic process"/>
    <property type="evidence" value="ECO:0007669"/>
    <property type="project" value="UniProtKB-KW"/>
</dbReference>
<evidence type="ECO:0008006" key="9">
    <source>
        <dbReference type="Google" id="ProtNLM"/>
    </source>
</evidence>
<dbReference type="GO" id="GO:0008360">
    <property type="term" value="P:regulation of cell shape"/>
    <property type="evidence" value="ECO:0007669"/>
    <property type="project" value="UniProtKB-KW"/>
</dbReference>
<dbReference type="Pfam" id="PF02388">
    <property type="entry name" value="FemAB"/>
    <property type="match status" value="2"/>
</dbReference>
<sequence>MSFLQTKEWMDFQKSLGRKVFPIQLKTEIIWAVILNVSLGKKYLYVPYGPSQAEGSAQLKTELEIIAKKEGAIFIKIEPQQDEVVQALINLGFRFNPITVQPHRTLILDLTKSESQLNQEMHQKTRYSIRVAERHGLKFKILSEDTKQSWPIYEKTSRRQNFGIYPREYYQALLDCKDLNTFQAGVFKGEKIIATGIFLIYRKEGFYLHGGSDYKEHALMAPYLLHWSIIKHLKECGVQRYDLWGVDSEAYPGVTRFKLRWGGQVIEYPGAFDLPLNRFWYRVYNLYKKFR</sequence>
<dbReference type="Gene3D" id="3.40.630.30">
    <property type="match status" value="1"/>
</dbReference>
<dbReference type="GO" id="GO:0016755">
    <property type="term" value="F:aminoacyltransferase activity"/>
    <property type="evidence" value="ECO:0007669"/>
    <property type="project" value="InterPro"/>
</dbReference>
<keyword evidence="3" id="KW-0133">Cell shape</keyword>
<reference evidence="7 8" key="1">
    <citation type="submission" date="2017-09" db="EMBL/GenBank/DDBJ databases">
        <title>Depth-based differentiation of microbial function through sediment-hosted aquifers and enrichment of novel symbionts in the deep terrestrial subsurface.</title>
        <authorList>
            <person name="Probst A.J."/>
            <person name="Ladd B."/>
            <person name="Jarett J.K."/>
            <person name="Geller-Mcgrath D.E."/>
            <person name="Sieber C.M."/>
            <person name="Emerson J.B."/>
            <person name="Anantharaman K."/>
            <person name="Thomas B.C."/>
            <person name="Malmstrom R."/>
            <person name="Stieglmeier M."/>
            <person name="Klingl A."/>
            <person name="Woyke T."/>
            <person name="Ryan C.M."/>
            <person name="Banfield J.F."/>
        </authorList>
    </citation>
    <scope>NUCLEOTIDE SEQUENCE [LARGE SCALE GENOMIC DNA]</scope>
    <source>
        <strain evidence="7">CG10_big_fil_rev_8_21_14_0_10_46_23</strain>
    </source>
</reference>
<evidence type="ECO:0000256" key="6">
    <source>
        <dbReference type="ARBA" id="ARBA00023316"/>
    </source>
</evidence>
<dbReference type="AlphaFoldDB" id="A0A2H0R4L4"/>
<protein>
    <recommendedName>
        <fullName evidence="9">BioF2-like acetyltransferase domain-containing protein</fullName>
    </recommendedName>
</protein>
<keyword evidence="6" id="KW-0961">Cell wall biogenesis/degradation</keyword>
<keyword evidence="4" id="KW-0573">Peptidoglycan synthesis</keyword>
<dbReference type="Proteomes" id="UP000230232">
    <property type="component" value="Unassembled WGS sequence"/>
</dbReference>
<evidence type="ECO:0000256" key="5">
    <source>
        <dbReference type="ARBA" id="ARBA00023315"/>
    </source>
</evidence>
<evidence type="ECO:0000256" key="1">
    <source>
        <dbReference type="ARBA" id="ARBA00009943"/>
    </source>
</evidence>
<dbReference type="GO" id="GO:0071555">
    <property type="term" value="P:cell wall organization"/>
    <property type="evidence" value="ECO:0007669"/>
    <property type="project" value="UniProtKB-KW"/>
</dbReference>
<gene>
    <name evidence="7" type="ORF">COV31_00875</name>
</gene>
<accession>A0A2H0R4L4</accession>
<dbReference type="PROSITE" id="PS51191">
    <property type="entry name" value="FEMABX"/>
    <property type="match status" value="1"/>
</dbReference>